<evidence type="ECO:0000256" key="1">
    <source>
        <dbReference type="SAM" id="Coils"/>
    </source>
</evidence>
<keyword evidence="3" id="KW-0472">Membrane</keyword>
<keyword evidence="3" id="KW-1133">Transmembrane helix</keyword>
<accession>A0AAD9FPY7</accession>
<evidence type="ECO:0000313" key="4">
    <source>
        <dbReference type="EMBL" id="KAK1921207.1"/>
    </source>
</evidence>
<organism evidence="4 5">
    <name type="scientific">Papiliotrema laurentii</name>
    <name type="common">Cryptococcus laurentii</name>
    <dbReference type="NCBI Taxonomy" id="5418"/>
    <lineage>
        <taxon>Eukaryota</taxon>
        <taxon>Fungi</taxon>
        <taxon>Dikarya</taxon>
        <taxon>Basidiomycota</taxon>
        <taxon>Agaricomycotina</taxon>
        <taxon>Tremellomycetes</taxon>
        <taxon>Tremellales</taxon>
        <taxon>Rhynchogastremaceae</taxon>
        <taxon>Papiliotrema</taxon>
    </lineage>
</organism>
<feature type="compositionally biased region" description="Basic and acidic residues" evidence="2">
    <location>
        <begin position="228"/>
        <end position="241"/>
    </location>
</feature>
<feature type="coiled-coil region" evidence="1">
    <location>
        <begin position="257"/>
        <end position="298"/>
    </location>
</feature>
<reference evidence="4" key="1">
    <citation type="submission" date="2023-02" db="EMBL/GenBank/DDBJ databases">
        <title>Identification and recombinant expression of a fungal hydrolase from Papiliotrema laurentii that hydrolyzes apple cutin and clears colloidal polyester polyurethane.</title>
        <authorList>
            <consortium name="DOE Joint Genome Institute"/>
            <person name="Roman V.A."/>
            <person name="Bojanowski C."/>
            <person name="Crable B.R."/>
            <person name="Wagner D.N."/>
            <person name="Hung C.S."/>
            <person name="Nadeau L.J."/>
            <person name="Schratz L."/>
            <person name="Haridas S."/>
            <person name="Pangilinan J."/>
            <person name="Lipzen A."/>
            <person name="Na H."/>
            <person name="Yan M."/>
            <person name="Ng V."/>
            <person name="Grigoriev I.V."/>
            <person name="Spatafora J.W."/>
            <person name="Barlow D."/>
            <person name="Biffinger J."/>
            <person name="Kelley-Loughnane N."/>
            <person name="Varaljay V.A."/>
            <person name="Crookes-Goodson W.J."/>
        </authorList>
    </citation>
    <scope>NUCLEOTIDE SEQUENCE</scope>
    <source>
        <strain evidence="4">5307AH</strain>
    </source>
</reference>
<feature type="transmembrane region" description="Helical" evidence="3">
    <location>
        <begin position="88"/>
        <end position="104"/>
    </location>
</feature>
<feature type="compositionally biased region" description="Low complexity" evidence="2">
    <location>
        <begin position="158"/>
        <end position="173"/>
    </location>
</feature>
<keyword evidence="3" id="KW-0812">Transmembrane</keyword>
<name>A0AAD9FPY7_PAPLA</name>
<feature type="compositionally biased region" description="Basic and acidic residues" evidence="2">
    <location>
        <begin position="182"/>
        <end position="191"/>
    </location>
</feature>
<feature type="region of interest" description="Disordered" evidence="2">
    <location>
        <begin position="222"/>
        <end position="241"/>
    </location>
</feature>
<keyword evidence="1" id="KW-0175">Coiled coil</keyword>
<gene>
    <name evidence="4" type="ORF">DB88DRAFT_93088</name>
</gene>
<keyword evidence="5" id="KW-1185">Reference proteome</keyword>
<evidence type="ECO:0000256" key="2">
    <source>
        <dbReference type="SAM" id="MobiDB-lite"/>
    </source>
</evidence>
<dbReference type="EMBL" id="JAODAN010000011">
    <property type="protein sequence ID" value="KAK1921207.1"/>
    <property type="molecule type" value="Genomic_DNA"/>
</dbReference>
<evidence type="ECO:0000313" key="5">
    <source>
        <dbReference type="Proteomes" id="UP001182556"/>
    </source>
</evidence>
<dbReference type="AlphaFoldDB" id="A0AAD9FPY7"/>
<feature type="region of interest" description="Disordered" evidence="2">
    <location>
        <begin position="138"/>
        <end position="209"/>
    </location>
</feature>
<sequence length="305" mass="34278">MIPSSSLSNRWAHPDFHYSFKHSFSPAGYTLPAGQAASGTAEAAGMASAAAAGGGHGMPPHGPGMHYHMYGRGQGPWMYRRRFGPFRRLFWFGLGVAAGSWYYSHKQRKREMERMMHPGIAEQQPTWGCENSWTRRWKPVDTTHPIPPVQQIDSDQHLSQSATSTPPSALTPTTPSPTPVVDSDRGEDNRRGWSWGERRRRRQESREAEVRAEEALRMASKAAAGAEAKVEPLKTEGEEEMRRLRDVVEGLWADKKLAAANAQKEKSEQAKEYVKEKLDKLSVALDNLRESLKNDTDRRTDKKLV</sequence>
<proteinExistence type="predicted"/>
<protein>
    <submittedName>
        <fullName evidence="4">Uncharacterized protein</fullName>
    </submittedName>
</protein>
<comment type="caution">
    <text evidence="4">The sequence shown here is derived from an EMBL/GenBank/DDBJ whole genome shotgun (WGS) entry which is preliminary data.</text>
</comment>
<evidence type="ECO:0000256" key="3">
    <source>
        <dbReference type="SAM" id="Phobius"/>
    </source>
</evidence>
<dbReference type="Proteomes" id="UP001182556">
    <property type="component" value="Unassembled WGS sequence"/>
</dbReference>